<sequence length="662" mass="73046">MNEPAWMSQPFPAEGASAAEGIRNQLGKPQLDHLTVLVRESAQNSWDARCDDETSVDFRLDLQTVSAAHASAWREHFQRRAPMKAFLPLRDSLQKPAIRILSISDRGTRGLGGPTRADEVSDETRDFVAFLRNIGEPRDQALGGGTYGFGKGILYLLSRCGTILVYTRCRYRGRLESRLMGASLWQSYQAEESSGPRRYTGRHWWGAISDNVVEPVVGVDADVMANRLGLRGFESSETGTTIAIVDPILDEREPADAARYLAETIVWHLWPKMLPRSTGMRPMRFSVSCDGIEYPVPDPESLKTLRPFVVAYRQMNDPEARQQLRWGRKKLLLGDLGLQRFMFQKFEPSDAASVAGFEDGLLHHVCLMRPAELVVTYWSGPKPTTEYTAYAGVFRADVALDSAYAAAEPPTHDSWNYQSLEHPESSYVKTTFTRLKESIEEVLGTRNSAQFEVAQVSLGAAADRLSPLIGGTWGVGSATDYGKPGDTRSREPRRPVKRRKKVGSPAMNTDIVDERLDVDSGDGVRPDGSDDNCADRMLGGGSLEQKPVRRRRPKIEYVGDPYLEEFEGAAVVVQEFRLPVNGPQRVTADLAVALSNDSGLELDPPAGADMPLLIGWRDSAGVLHSGETQLVYGGRGNTWQAVVKPAADTMTNIGLYVEAVDA</sequence>
<proteinExistence type="predicted"/>
<organism evidence="2 3">
    <name type="scientific">Nocardia africana</name>
    <dbReference type="NCBI Taxonomy" id="134964"/>
    <lineage>
        <taxon>Bacteria</taxon>
        <taxon>Bacillati</taxon>
        <taxon>Actinomycetota</taxon>
        <taxon>Actinomycetes</taxon>
        <taxon>Mycobacteriales</taxon>
        <taxon>Nocardiaceae</taxon>
        <taxon>Nocardia</taxon>
    </lineage>
</organism>
<dbReference type="Proteomes" id="UP000255082">
    <property type="component" value="Unassembled WGS sequence"/>
</dbReference>
<feature type="compositionally biased region" description="Basic and acidic residues" evidence="1">
    <location>
        <begin position="483"/>
        <end position="494"/>
    </location>
</feature>
<evidence type="ECO:0000256" key="1">
    <source>
        <dbReference type="SAM" id="MobiDB-lite"/>
    </source>
</evidence>
<protein>
    <recommendedName>
        <fullName evidence="4">Histidine kinase-, DNA gyrase B-, and HSP90-like ATPase</fullName>
    </recommendedName>
</protein>
<feature type="compositionally biased region" description="Basic and acidic residues" evidence="1">
    <location>
        <begin position="512"/>
        <end position="528"/>
    </location>
</feature>
<evidence type="ECO:0008006" key="4">
    <source>
        <dbReference type="Google" id="ProtNLM"/>
    </source>
</evidence>
<dbReference type="EMBL" id="UGRU01000001">
    <property type="protein sequence ID" value="SUA46839.1"/>
    <property type="molecule type" value="Genomic_DNA"/>
</dbReference>
<name>A0A378X071_9NOCA</name>
<dbReference type="OrthoDB" id="3267770at2"/>
<reference evidence="2 3" key="1">
    <citation type="submission" date="2018-06" db="EMBL/GenBank/DDBJ databases">
        <authorList>
            <consortium name="Pathogen Informatics"/>
            <person name="Doyle S."/>
        </authorList>
    </citation>
    <scope>NUCLEOTIDE SEQUENCE [LARGE SCALE GENOMIC DNA]</scope>
    <source>
        <strain evidence="2 3">NCTC13184</strain>
    </source>
</reference>
<dbReference type="AlphaFoldDB" id="A0A378X071"/>
<gene>
    <name evidence="2" type="ORF">NCTC13184_05372</name>
</gene>
<feature type="region of interest" description="Disordered" evidence="1">
    <location>
        <begin position="476"/>
        <end position="546"/>
    </location>
</feature>
<evidence type="ECO:0000313" key="2">
    <source>
        <dbReference type="EMBL" id="SUA46839.1"/>
    </source>
</evidence>
<accession>A0A378X071</accession>
<dbReference type="RefSeq" id="WP_128145375.1">
    <property type="nucleotide sequence ID" value="NZ_JAJFOE010000001.1"/>
</dbReference>
<evidence type="ECO:0000313" key="3">
    <source>
        <dbReference type="Proteomes" id="UP000255082"/>
    </source>
</evidence>